<reference evidence="1 2" key="1">
    <citation type="submission" date="2015-08" db="EMBL/GenBank/DDBJ databases">
        <title>Complete genome sequence of Rufibacter tibetensis strain 1351t, a radiation-resistant bacterium from tibet plateau.</title>
        <authorList>
            <person name="Dai J."/>
        </authorList>
    </citation>
    <scope>NUCLEOTIDE SEQUENCE [LARGE SCALE GENOMIC DNA]</scope>
    <source>
        <strain evidence="1 2">1351</strain>
    </source>
</reference>
<protein>
    <submittedName>
        <fullName evidence="1">Uncharacterized protein</fullName>
    </submittedName>
</protein>
<dbReference type="KEGG" id="rti:DC20_20400"/>
<proteinExistence type="predicted"/>
<evidence type="ECO:0000313" key="2">
    <source>
        <dbReference type="Proteomes" id="UP000061382"/>
    </source>
</evidence>
<dbReference type="EMBL" id="CP012643">
    <property type="protein sequence ID" value="ALJ00918.1"/>
    <property type="molecule type" value="Genomic_DNA"/>
</dbReference>
<gene>
    <name evidence="1" type="ORF">DC20_20400</name>
</gene>
<accession>A0A0P0CG60</accession>
<sequence>MLPIDYVGFLRTFHGFKGLIGNEHVVLWCFGELESLNMGCALQEKHPTPLKVALTGRGSRSHWCG</sequence>
<keyword evidence="2" id="KW-1185">Reference proteome</keyword>
<dbReference type="Proteomes" id="UP000061382">
    <property type="component" value="Chromosome"/>
</dbReference>
<dbReference type="AlphaFoldDB" id="A0A0P0CG60"/>
<name>A0A0P0CG60_9BACT</name>
<evidence type="ECO:0000313" key="1">
    <source>
        <dbReference type="EMBL" id="ALJ00918.1"/>
    </source>
</evidence>
<dbReference type="PATRIC" id="fig|512763.3.peg.4478"/>
<organism evidence="1 2">
    <name type="scientific">Rufibacter tibetensis</name>
    <dbReference type="NCBI Taxonomy" id="512763"/>
    <lineage>
        <taxon>Bacteria</taxon>
        <taxon>Pseudomonadati</taxon>
        <taxon>Bacteroidota</taxon>
        <taxon>Cytophagia</taxon>
        <taxon>Cytophagales</taxon>
        <taxon>Hymenobacteraceae</taxon>
        <taxon>Rufibacter</taxon>
    </lineage>
</organism>